<evidence type="ECO:0000313" key="12">
    <source>
        <dbReference type="EMBL" id="EIC30381.1"/>
    </source>
</evidence>
<dbReference type="GO" id="GO:0000287">
    <property type="term" value="F:magnesium ion binding"/>
    <property type="evidence" value="ECO:0007669"/>
    <property type="project" value="UniProtKB-UniRule"/>
</dbReference>
<evidence type="ECO:0000256" key="8">
    <source>
        <dbReference type="ARBA" id="ARBA00022840"/>
    </source>
</evidence>
<dbReference type="HOGENOM" id="CLU_057607_2_2_6"/>
<comment type="similarity">
    <text evidence="2 11">Belongs to the shikimate kinase family.</text>
</comment>
<keyword evidence="9 11" id="KW-0057">Aromatic amino acid biosynthesis</keyword>
<dbReference type="Proteomes" id="UP000005090">
    <property type="component" value="Chromosome"/>
</dbReference>
<dbReference type="GO" id="GO:0005829">
    <property type="term" value="C:cytosol"/>
    <property type="evidence" value="ECO:0007669"/>
    <property type="project" value="TreeGrafter"/>
</dbReference>
<feature type="binding site" evidence="11">
    <location>
        <position position="138"/>
    </location>
    <ligand>
        <name>substrate</name>
    </ligand>
</feature>
<dbReference type="Gene3D" id="3.40.50.300">
    <property type="entry name" value="P-loop containing nucleotide triphosphate hydrolases"/>
    <property type="match status" value="1"/>
</dbReference>
<dbReference type="UniPathway" id="UPA00053">
    <property type="reaction ID" value="UER00088"/>
</dbReference>
<keyword evidence="4 11" id="KW-0028">Amino-acid biosynthesis</keyword>
<evidence type="ECO:0000256" key="10">
    <source>
        <dbReference type="ARBA" id="ARBA00048567"/>
    </source>
</evidence>
<keyword evidence="13" id="KW-1185">Reference proteome</keyword>
<protein>
    <recommendedName>
        <fullName evidence="3 11">Shikimate kinase</fullName>
        <shortName evidence="11">SK</shortName>
        <ecNumber evidence="3 11">2.7.1.71</ecNumber>
    </recommendedName>
</protein>
<evidence type="ECO:0000256" key="7">
    <source>
        <dbReference type="ARBA" id="ARBA00022777"/>
    </source>
</evidence>
<comment type="pathway">
    <text evidence="1 11">Metabolic intermediate biosynthesis; chorismate biosynthesis; chorismate from D-erythrose 4-phosphate and phosphoenolpyruvate: step 5/7.</text>
</comment>
<dbReference type="PANTHER" id="PTHR21087">
    <property type="entry name" value="SHIKIMATE KINASE"/>
    <property type="match status" value="1"/>
</dbReference>
<dbReference type="NCBIfam" id="NF003456">
    <property type="entry name" value="PRK05057.1"/>
    <property type="match status" value="1"/>
</dbReference>
<dbReference type="InterPro" id="IPR027417">
    <property type="entry name" value="P-loop_NTPase"/>
</dbReference>
<evidence type="ECO:0000256" key="11">
    <source>
        <dbReference type="HAMAP-Rule" id="MF_00109"/>
    </source>
</evidence>
<name>H8GJM1_METAL</name>
<feature type="binding site" evidence="11">
    <location>
        <position position="81"/>
    </location>
    <ligand>
        <name>substrate</name>
    </ligand>
</feature>
<gene>
    <name evidence="11" type="primary">aroK</name>
    <name evidence="12" type="ORF">Metal_2673</name>
</gene>
<dbReference type="InterPro" id="IPR000623">
    <property type="entry name" value="Shikimate_kinase/TSH1"/>
</dbReference>
<dbReference type="InterPro" id="IPR031322">
    <property type="entry name" value="Shikimate/glucono_kinase"/>
</dbReference>
<comment type="subcellular location">
    <subcellularLocation>
        <location evidence="11">Cytoplasm</location>
    </subcellularLocation>
</comment>
<proteinExistence type="inferred from homology"/>
<keyword evidence="11" id="KW-0479">Metal-binding</keyword>
<dbReference type="PROSITE" id="PS01128">
    <property type="entry name" value="SHIKIMATE_KINASE"/>
    <property type="match status" value="1"/>
</dbReference>
<comment type="function">
    <text evidence="11">Catalyzes the specific phosphorylation of the 3-hydroxyl group of shikimic acid using ATP as a cosubstrate.</text>
</comment>
<dbReference type="AlphaFoldDB" id="H8GJM1"/>
<dbReference type="eggNOG" id="COG0703">
    <property type="taxonomic scope" value="Bacteria"/>
</dbReference>
<dbReference type="GO" id="GO:0008652">
    <property type="term" value="P:amino acid biosynthetic process"/>
    <property type="evidence" value="ECO:0007669"/>
    <property type="project" value="UniProtKB-KW"/>
</dbReference>
<dbReference type="CDD" id="cd00464">
    <property type="entry name" value="SK"/>
    <property type="match status" value="1"/>
</dbReference>
<comment type="cofactor">
    <cofactor evidence="11">
        <name>Mg(2+)</name>
        <dbReference type="ChEBI" id="CHEBI:18420"/>
    </cofactor>
    <text evidence="11">Binds 1 Mg(2+) ion per subunit.</text>
</comment>
<feature type="binding site" evidence="11">
    <location>
        <position position="35"/>
    </location>
    <ligand>
        <name>substrate</name>
    </ligand>
</feature>
<accession>H8GJM1</accession>
<keyword evidence="7 11" id="KW-0418">Kinase</keyword>
<organism evidence="12 13">
    <name type="scientific">Methylomicrobium album BG8</name>
    <dbReference type="NCBI Taxonomy" id="686340"/>
    <lineage>
        <taxon>Bacteria</taxon>
        <taxon>Pseudomonadati</taxon>
        <taxon>Pseudomonadota</taxon>
        <taxon>Gammaproteobacteria</taxon>
        <taxon>Methylococcales</taxon>
        <taxon>Methylococcaceae</taxon>
        <taxon>Methylomicrobium</taxon>
    </lineage>
</organism>
<dbReference type="InterPro" id="IPR023000">
    <property type="entry name" value="Shikimate_kinase_CS"/>
</dbReference>
<dbReference type="Pfam" id="PF01202">
    <property type="entry name" value="SKI"/>
    <property type="match status" value="1"/>
</dbReference>
<dbReference type="PRINTS" id="PR01100">
    <property type="entry name" value="SHIKIMTKNASE"/>
</dbReference>
<reference evidence="12 13" key="1">
    <citation type="journal article" date="2013" name="Genome Announc.">
        <title>Genome Sequence of the Obligate Gammaproteobacterial Methanotroph Methylomicrobium album Strain BG8.</title>
        <authorList>
            <person name="Kits K.D."/>
            <person name="Kalyuzhnaya M.G."/>
            <person name="Klotz M.G."/>
            <person name="Jetten M.S."/>
            <person name="Op den Camp H.J."/>
            <person name="Vuilleumier S."/>
            <person name="Bringel F."/>
            <person name="Dispirito A.A."/>
            <person name="Murrell J.C."/>
            <person name="Bruce D."/>
            <person name="Cheng J.F."/>
            <person name="Copeland A."/>
            <person name="Goodwin L."/>
            <person name="Hauser L."/>
            <person name="Lajus A."/>
            <person name="Land M.L."/>
            <person name="Lapidus A."/>
            <person name="Lucas S."/>
            <person name="Medigue C."/>
            <person name="Pitluck S."/>
            <person name="Woyke T."/>
            <person name="Zeytun A."/>
            <person name="Stein L.Y."/>
        </authorList>
    </citation>
    <scope>NUCLEOTIDE SEQUENCE [LARGE SCALE GENOMIC DNA]</scope>
    <source>
        <strain evidence="12 13">BG8</strain>
    </source>
</reference>
<feature type="binding site" evidence="11">
    <location>
        <begin position="13"/>
        <end position="18"/>
    </location>
    <ligand>
        <name>ATP</name>
        <dbReference type="ChEBI" id="CHEBI:30616"/>
    </ligand>
</feature>
<dbReference type="GO" id="GO:0009423">
    <property type="term" value="P:chorismate biosynthetic process"/>
    <property type="evidence" value="ECO:0007669"/>
    <property type="project" value="UniProtKB-UniRule"/>
</dbReference>
<feature type="binding site" evidence="11">
    <location>
        <position position="119"/>
    </location>
    <ligand>
        <name>ATP</name>
        <dbReference type="ChEBI" id="CHEBI:30616"/>
    </ligand>
</feature>
<evidence type="ECO:0000256" key="5">
    <source>
        <dbReference type="ARBA" id="ARBA00022679"/>
    </source>
</evidence>
<comment type="subunit">
    <text evidence="11">Monomer.</text>
</comment>
<dbReference type="STRING" id="686340.Metal_2673"/>
<comment type="catalytic activity">
    <reaction evidence="10 11">
        <text>shikimate + ATP = 3-phosphoshikimate + ADP + H(+)</text>
        <dbReference type="Rhea" id="RHEA:13121"/>
        <dbReference type="ChEBI" id="CHEBI:15378"/>
        <dbReference type="ChEBI" id="CHEBI:30616"/>
        <dbReference type="ChEBI" id="CHEBI:36208"/>
        <dbReference type="ChEBI" id="CHEBI:145989"/>
        <dbReference type="ChEBI" id="CHEBI:456216"/>
        <dbReference type="EC" id="2.7.1.71"/>
    </reaction>
</comment>
<dbReference type="RefSeq" id="WP_005372983.1">
    <property type="nucleotide sequence ID" value="NZ_CM001475.1"/>
</dbReference>
<keyword evidence="11" id="KW-0963">Cytoplasm</keyword>
<dbReference type="PANTHER" id="PTHR21087:SF16">
    <property type="entry name" value="SHIKIMATE KINASE 1, CHLOROPLASTIC"/>
    <property type="match status" value="1"/>
</dbReference>
<dbReference type="SUPFAM" id="SSF52540">
    <property type="entry name" value="P-loop containing nucleoside triphosphate hydrolases"/>
    <property type="match status" value="1"/>
</dbReference>
<keyword evidence="8 11" id="KW-0067">ATP-binding</keyword>
<keyword evidence="11" id="KW-0460">Magnesium</keyword>
<dbReference type="GO" id="GO:0004765">
    <property type="term" value="F:shikimate kinase activity"/>
    <property type="evidence" value="ECO:0007669"/>
    <property type="project" value="UniProtKB-UniRule"/>
</dbReference>
<evidence type="ECO:0000256" key="6">
    <source>
        <dbReference type="ARBA" id="ARBA00022741"/>
    </source>
</evidence>
<comment type="caution">
    <text evidence="11">Lacks conserved residue(s) required for the propagation of feature annotation.</text>
</comment>
<dbReference type="HAMAP" id="MF_00109">
    <property type="entry name" value="Shikimate_kinase"/>
    <property type="match status" value="1"/>
</dbReference>
<dbReference type="EMBL" id="CM001475">
    <property type="protein sequence ID" value="EIC30381.1"/>
    <property type="molecule type" value="Genomic_DNA"/>
</dbReference>
<dbReference type="GO" id="GO:0009073">
    <property type="term" value="P:aromatic amino acid family biosynthetic process"/>
    <property type="evidence" value="ECO:0007669"/>
    <property type="project" value="UniProtKB-KW"/>
</dbReference>
<keyword evidence="6 11" id="KW-0547">Nucleotide-binding</keyword>
<evidence type="ECO:0000256" key="1">
    <source>
        <dbReference type="ARBA" id="ARBA00004842"/>
    </source>
</evidence>
<keyword evidence="5 11" id="KW-0808">Transferase</keyword>
<feature type="binding site" evidence="11">
    <location>
        <position position="59"/>
    </location>
    <ligand>
        <name>substrate</name>
    </ligand>
</feature>
<dbReference type="GO" id="GO:0005524">
    <property type="term" value="F:ATP binding"/>
    <property type="evidence" value="ECO:0007669"/>
    <property type="project" value="UniProtKB-UniRule"/>
</dbReference>
<feature type="binding site" evidence="11">
    <location>
        <position position="17"/>
    </location>
    <ligand>
        <name>Mg(2+)</name>
        <dbReference type="ChEBI" id="CHEBI:18420"/>
    </ligand>
</feature>
<evidence type="ECO:0000313" key="13">
    <source>
        <dbReference type="Proteomes" id="UP000005090"/>
    </source>
</evidence>
<evidence type="ECO:0000256" key="4">
    <source>
        <dbReference type="ARBA" id="ARBA00022605"/>
    </source>
</evidence>
<sequence>MRSENIYLIGLMGAGKTTIGRQLAKTLKLPFYDSDKAIEEATGVNIPTIFEFEGEAGFRDREQKMIRHLTQMHGIVLATGGGAILREENRHLLKENGFVVYLKCSVGRILERTRKDTQRPLLRTDNPRARLESLYAEREPLYLACADFKVDTGVMQSRAVVNRILEHYRKLNSNSE</sequence>
<dbReference type="EC" id="2.7.1.71" evidence="3 11"/>
<evidence type="ECO:0000256" key="2">
    <source>
        <dbReference type="ARBA" id="ARBA00006997"/>
    </source>
</evidence>
<evidence type="ECO:0000256" key="9">
    <source>
        <dbReference type="ARBA" id="ARBA00023141"/>
    </source>
</evidence>
<evidence type="ECO:0000256" key="3">
    <source>
        <dbReference type="ARBA" id="ARBA00012154"/>
    </source>
</evidence>